<feature type="domain" description="N-acetyltransferase" evidence="3">
    <location>
        <begin position="2"/>
        <end position="147"/>
    </location>
</feature>
<sequence>MPTITTVTPADVPALHKMLCALCAHHGDTCLRGVADIHAQFINGPLTGIIARKGGMPVGFATLATHWRPMQNGDSVDILHLFVQAQRRRQGIGRQLVAAAQTHARKTHAARLTIGTAPDNPQAAAAYRAMGWDEITTQPGPRFTIAF</sequence>
<dbReference type="GO" id="GO:0016747">
    <property type="term" value="F:acyltransferase activity, transferring groups other than amino-acyl groups"/>
    <property type="evidence" value="ECO:0007669"/>
    <property type="project" value="InterPro"/>
</dbReference>
<dbReference type="RefSeq" id="WP_165614975.1">
    <property type="nucleotide sequence ID" value="NZ_FOYP01000001.1"/>
</dbReference>
<keyword evidence="1 4" id="KW-0808">Transferase</keyword>
<proteinExistence type="predicted"/>
<evidence type="ECO:0000313" key="4">
    <source>
        <dbReference type="EMBL" id="SFR34089.1"/>
    </source>
</evidence>
<dbReference type="Pfam" id="PF00583">
    <property type="entry name" value="Acetyltransf_1"/>
    <property type="match status" value="1"/>
</dbReference>
<dbReference type="PANTHER" id="PTHR43877">
    <property type="entry name" value="AMINOALKYLPHOSPHONATE N-ACETYLTRANSFERASE-RELATED-RELATED"/>
    <property type="match status" value="1"/>
</dbReference>
<dbReference type="InterPro" id="IPR016181">
    <property type="entry name" value="Acyl_CoA_acyltransferase"/>
</dbReference>
<evidence type="ECO:0000256" key="2">
    <source>
        <dbReference type="ARBA" id="ARBA00023315"/>
    </source>
</evidence>
<evidence type="ECO:0000259" key="3">
    <source>
        <dbReference type="PROSITE" id="PS51186"/>
    </source>
</evidence>
<dbReference type="InterPro" id="IPR000182">
    <property type="entry name" value="GNAT_dom"/>
</dbReference>
<evidence type="ECO:0000313" key="5">
    <source>
        <dbReference type="Proteomes" id="UP000199478"/>
    </source>
</evidence>
<dbReference type="PROSITE" id="PS51186">
    <property type="entry name" value="GNAT"/>
    <property type="match status" value="1"/>
</dbReference>
<dbReference type="EMBL" id="FOYP01000001">
    <property type="protein sequence ID" value="SFR34089.1"/>
    <property type="molecule type" value="Genomic_DNA"/>
</dbReference>
<gene>
    <name evidence="4" type="ORF">SAMN04488005_0598</name>
</gene>
<protein>
    <submittedName>
        <fullName evidence="4">Acetyltransferase (GNAT) family protein</fullName>
    </submittedName>
</protein>
<dbReference type="AlphaFoldDB" id="A0A1I6FVX9"/>
<dbReference type="PANTHER" id="PTHR43877:SF1">
    <property type="entry name" value="ACETYLTRANSFERASE"/>
    <property type="match status" value="1"/>
</dbReference>
<name>A0A1I6FVX9_9RHOB</name>
<dbReference type="Gene3D" id="3.40.630.30">
    <property type="match status" value="1"/>
</dbReference>
<organism evidence="4 5">
    <name type="scientific">Yoonia tamlensis</name>
    <dbReference type="NCBI Taxonomy" id="390270"/>
    <lineage>
        <taxon>Bacteria</taxon>
        <taxon>Pseudomonadati</taxon>
        <taxon>Pseudomonadota</taxon>
        <taxon>Alphaproteobacteria</taxon>
        <taxon>Rhodobacterales</taxon>
        <taxon>Paracoccaceae</taxon>
        <taxon>Yoonia</taxon>
    </lineage>
</organism>
<dbReference type="CDD" id="cd04301">
    <property type="entry name" value="NAT_SF"/>
    <property type="match status" value="1"/>
</dbReference>
<reference evidence="5" key="1">
    <citation type="submission" date="2016-10" db="EMBL/GenBank/DDBJ databases">
        <authorList>
            <person name="Varghese N."/>
            <person name="Submissions S."/>
        </authorList>
    </citation>
    <scope>NUCLEOTIDE SEQUENCE [LARGE SCALE GENOMIC DNA]</scope>
    <source>
        <strain evidence="5">DSM 26879</strain>
    </source>
</reference>
<dbReference type="InterPro" id="IPR050832">
    <property type="entry name" value="Bact_Acetyltransf"/>
</dbReference>
<keyword evidence="2" id="KW-0012">Acyltransferase</keyword>
<keyword evidence="5" id="KW-1185">Reference proteome</keyword>
<dbReference type="STRING" id="390270.SAMN04488005_0598"/>
<dbReference type="SUPFAM" id="SSF55729">
    <property type="entry name" value="Acyl-CoA N-acyltransferases (Nat)"/>
    <property type="match status" value="1"/>
</dbReference>
<accession>A0A1I6FVX9</accession>
<dbReference type="Proteomes" id="UP000199478">
    <property type="component" value="Unassembled WGS sequence"/>
</dbReference>
<evidence type="ECO:0000256" key="1">
    <source>
        <dbReference type="ARBA" id="ARBA00022679"/>
    </source>
</evidence>